<evidence type="ECO:0000256" key="3">
    <source>
        <dbReference type="ARBA" id="ARBA00022801"/>
    </source>
</evidence>
<feature type="non-terminal residue" evidence="6">
    <location>
        <position position="1"/>
    </location>
</feature>
<comment type="similarity">
    <text evidence="5">Belongs to the tannase family.</text>
</comment>
<dbReference type="PANTHER" id="PTHR33938:SF16">
    <property type="entry name" value="CARBOXYLIC ESTER HYDROLASE"/>
    <property type="match status" value="1"/>
</dbReference>
<evidence type="ECO:0000256" key="4">
    <source>
        <dbReference type="ARBA" id="ARBA00023157"/>
    </source>
</evidence>
<evidence type="ECO:0000313" key="7">
    <source>
        <dbReference type="Proteomes" id="UP000248423"/>
    </source>
</evidence>
<feature type="non-terminal residue" evidence="6">
    <location>
        <position position="192"/>
    </location>
</feature>
<sequence>TYNDATGEYEVAEITFIGAEWVNMFLDEIDTTSSLSITNVTVDTFRAWILEGMQKFAGTLNTMWTDLSDFQDSGGKAIHYHGEADPNIPAISSVVNQEQVHRVMFPSLNYTGGVTRLHDFHRLYLVPGAAHCTPSAANGPYPQTILRSIIDWVEQDIVPITLNATILQGNRKGQSQPLCTFPLRPMWRDNST</sequence>
<proteinExistence type="inferred from homology"/>
<dbReference type="VEuPathDB" id="FungiDB:BO78DRAFT_295886"/>
<dbReference type="InterPro" id="IPR011118">
    <property type="entry name" value="Tannase/feruloyl_esterase"/>
</dbReference>
<keyword evidence="4" id="KW-1015">Disulfide bond</keyword>
<name>A0A319FDG4_ASPSB</name>
<protein>
    <recommendedName>
        <fullName evidence="5">Carboxylic ester hydrolase</fullName>
        <ecNumber evidence="5">3.1.1.-</ecNumber>
    </recommendedName>
</protein>
<dbReference type="Pfam" id="PF07519">
    <property type="entry name" value="Tannase"/>
    <property type="match status" value="1"/>
</dbReference>
<keyword evidence="2" id="KW-0732">Signal</keyword>
<keyword evidence="7" id="KW-1185">Reference proteome</keyword>
<dbReference type="PANTHER" id="PTHR33938">
    <property type="entry name" value="FERULOYL ESTERASE B-RELATED"/>
    <property type="match status" value="1"/>
</dbReference>
<dbReference type="EMBL" id="KZ826369">
    <property type="protein sequence ID" value="PYI04443.1"/>
    <property type="molecule type" value="Genomic_DNA"/>
</dbReference>
<evidence type="ECO:0000256" key="5">
    <source>
        <dbReference type="RuleBase" id="RU361238"/>
    </source>
</evidence>
<dbReference type="OrthoDB" id="4367863at2759"/>
<gene>
    <name evidence="6" type="ORF">BO78DRAFT_295886</name>
</gene>
<organism evidence="6 7">
    <name type="scientific">Aspergillus sclerotiicarbonarius (strain CBS 121057 / IBT 28362)</name>
    <dbReference type="NCBI Taxonomy" id="1448318"/>
    <lineage>
        <taxon>Eukaryota</taxon>
        <taxon>Fungi</taxon>
        <taxon>Dikarya</taxon>
        <taxon>Ascomycota</taxon>
        <taxon>Pezizomycotina</taxon>
        <taxon>Eurotiomycetes</taxon>
        <taxon>Eurotiomycetidae</taxon>
        <taxon>Eurotiales</taxon>
        <taxon>Aspergillaceae</taxon>
        <taxon>Aspergillus</taxon>
        <taxon>Aspergillus subgen. Circumdati</taxon>
    </lineage>
</organism>
<dbReference type="GO" id="GO:0052689">
    <property type="term" value="F:carboxylic ester hydrolase activity"/>
    <property type="evidence" value="ECO:0007669"/>
    <property type="project" value="UniProtKB-KW"/>
</dbReference>
<accession>A0A319FDG4</accession>
<dbReference type="Proteomes" id="UP000248423">
    <property type="component" value="Unassembled WGS sequence"/>
</dbReference>
<keyword evidence="3 5" id="KW-0378">Hydrolase</keyword>
<dbReference type="AlphaFoldDB" id="A0A319FDG4"/>
<keyword evidence="1" id="KW-0719">Serine esterase</keyword>
<evidence type="ECO:0000313" key="6">
    <source>
        <dbReference type="EMBL" id="PYI04443.1"/>
    </source>
</evidence>
<evidence type="ECO:0000256" key="1">
    <source>
        <dbReference type="ARBA" id="ARBA00022487"/>
    </source>
</evidence>
<reference evidence="6 7" key="1">
    <citation type="submission" date="2018-02" db="EMBL/GenBank/DDBJ databases">
        <title>The genomes of Aspergillus section Nigri reveals drivers in fungal speciation.</title>
        <authorList>
            <consortium name="DOE Joint Genome Institute"/>
            <person name="Vesth T.C."/>
            <person name="Nybo J."/>
            <person name="Theobald S."/>
            <person name="Brandl J."/>
            <person name="Frisvad J.C."/>
            <person name="Nielsen K.F."/>
            <person name="Lyhne E.K."/>
            <person name="Kogle M.E."/>
            <person name="Kuo A."/>
            <person name="Riley R."/>
            <person name="Clum A."/>
            <person name="Nolan M."/>
            <person name="Lipzen A."/>
            <person name="Salamov A."/>
            <person name="Henrissat B."/>
            <person name="Wiebenga A."/>
            <person name="De vries R.P."/>
            <person name="Grigoriev I.V."/>
            <person name="Mortensen U.H."/>
            <person name="Andersen M.R."/>
            <person name="Baker S.E."/>
        </authorList>
    </citation>
    <scope>NUCLEOTIDE SEQUENCE [LARGE SCALE GENOMIC DNA]</scope>
    <source>
        <strain evidence="6 7">CBS 121057</strain>
    </source>
</reference>
<dbReference type="EC" id="3.1.1.-" evidence="5"/>
<evidence type="ECO:0000256" key="2">
    <source>
        <dbReference type="ARBA" id="ARBA00022729"/>
    </source>
</evidence>